<reference evidence="1" key="1">
    <citation type="journal article" date="2020" name="Nature">
        <title>Giant virus diversity and host interactions through global metagenomics.</title>
        <authorList>
            <person name="Schulz F."/>
            <person name="Roux S."/>
            <person name="Paez-Espino D."/>
            <person name="Jungbluth S."/>
            <person name="Walsh D.A."/>
            <person name="Denef V.J."/>
            <person name="McMahon K.D."/>
            <person name="Konstantinidis K.T."/>
            <person name="Eloe-Fadrosh E.A."/>
            <person name="Kyrpides N.C."/>
            <person name="Woyke T."/>
        </authorList>
    </citation>
    <scope>NUCLEOTIDE SEQUENCE</scope>
    <source>
        <strain evidence="1">GVMAG-S-1091796-13</strain>
    </source>
</reference>
<dbReference type="EMBL" id="MN740718">
    <property type="protein sequence ID" value="QHS80751.1"/>
    <property type="molecule type" value="Genomic_DNA"/>
</dbReference>
<organism evidence="1">
    <name type="scientific">viral metagenome</name>
    <dbReference type="NCBI Taxonomy" id="1070528"/>
    <lineage>
        <taxon>unclassified sequences</taxon>
        <taxon>metagenomes</taxon>
        <taxon>organismal metagenomes</taxon>
    </lineage>
</organism>
<sequence length="372" mass="44679">MKNVIKKNNNYKLLSNVFCFDVILEIIRYLDISDIYKLFIVTKGIYRNLYLENRCCFNKILITRILSYFCLNRPLKLDKNDISVHNVLMKTYYYFKHHKSSYRIDFLLYMLENNLDCDILFEYYANLCDYKYEYKNMSSVDLNGVSLADIIYIFKHSNNNQLNIILRNFTIPIKVLDFVIDDTSNLDDWRFILIIDYMFYKHCFGSFDQIYKSYIHNIIMSLILNKRTNILKHFLKNKRKYFKGNDTLDYQELVNKIIDIEDKKHLQLILDELKFDNQKFSINQNYVIIRSSLIKKICKTGNFEYLKYLVDEILGDFINYKLYINSICEGLLDTDPEKIKKIECLSNNLNDKSKYIINSSLKQDIFITFSFS</sequence>
<dbReference type="AlphaFoldDB" id="A0A6C0AN15"/>
<protein>
    <submittedName>
        <fullName evidence="1">Uncharacterized protein</fullName>
    </submittedName>
</protein>
<proteinExistence type="predicted"/>
<evidence type="ECO:0000313" key="1">
    <source>
        <dbReference type="EMBL" id="QHS80751.1"/>
    </source>
</evidence>
<name>A0A6C0AN15_9ZZZZ</name>
<accession>A0A6C0AN15</accession>